<evidence type="ECO:0000256" key="2">
    <source>
        <dbReference type="ARBA" id="ARBA00023015"/>
    </source>
</evidence>
<dbReference type="RefSeq" id="WP_154515571.1">
    <property type="nucleotide sequence ID" value="NZ_VUMT01000001.1"/>
</dbReference>
<dbReference type="EMBL" id="VUMT01000001">
    <property type="protein sequence ID" value="MSS62353.1"/>
    <property type="molecule type" value="Genomic_DNA"/>
</dbReference>
<dbReference type="GO" id="GO:0000976">
    <property type="term" value="F:transcription cis-regulatory region binding"/>
    <property type="evidence" value="ECO:0007669"/>
    <property type="project" value="TreeGrafter"/>
</dbReference>
<keyword evidence="2" id="KW-0805">Transcription regulation</keyword>
<evidence type="ECO:0000256" key="3">
    <source>
        <dbReference type="ARBA" id="ARBA00023125"/>
    </source>
</evidence>
<organism evidence="6 7">
    <name type="scientific">Velocimicrobium porci</name>
    <dbReference type="NCBI Taxonomy" id="2606634"/>
    <lineage>
        <taxon>Bacteria</taxon>
        <taxon>Bacillati</taxon>
        <taxon>Bacillota</taxon>
        <taxon>Clostridia</taxon>
        <taxon>Lachnospirales</taxon>
        <taxon>Lachnospiraceae</taxon>
        <taxon>Velocimicrobium</taxon>
    </lineage>
</organism>
<dbReference type="PRINTS" id="PR00039">
    <property type="entry name" value="HTHLYSR"/>
</dbReference>
<evidence type="ECO:0000313" key="7">
    <source>
        <dbReference type="Proteomes" id="UP000482209"/>
    </source>
</evidence>
<dbReference type="PROSITE" id="PS50931">
    <property type="entry name" value="HTH_LYSR"/>
    <property type="match status" value="1"/>
</dbReference>
<comment type="similarity">
    <text evidence="1">Belongs to the LysR transcriptional regulatory family.</text>
</comment>
<dbReference type="Proteomes" id="UP000482209">
    <property type="component" value="Unassembled WGS sequence"/>
</dbReference>
<evidence type="ECO:0000259" key="5">
    <source>
        <dbReference type="PROSITE" id="PS50931"/>
    </source>
</evidence>
<dbReference type="AlphaFoldDB" id="A0A6L5XWF0"/>
<dbReference type="CDD" id="cd05466">
    <property type="entry name" value="PBP2_LTTR_substrate"/>
    <property type="match status" value="1"/>
</dbReference>
<sequence length="297" mass="34287">MRENLSLYYIFHTVAENRNISYAAKKLYISQPAISKAIHKLETNLNTKLFERSSRGVMLTESGIILYEATKKVFSCLLEAENRVKRIKELETGQVRLGASTTLCKYVLLPKLEPFMRKYPNIKVTISCQSTLHTLNMLEENKIELGLVGSFAKKKGIRFYPLQQIQDVFVASPSYLKRMGLETYREDDALFEKANIMLLETENISRQYIEDYFKKYKIDVKHVLEIGTMDLLIEFTKLGLGVACVIKEFVEEELTTGTLIELPLKNKIEQREIGLAYCEQTVLTEATKKFLEDSKFF</sequence>
<dbReference type="PANTHER" id="PTHR30126:SF64">
    <property type="entry name" value="HTH-TYPE TRANSCRIPTIONAL REGULATOR CITR"/>
    <property type="match status" value="1"/>
</dbReference>
<dbReference type="PANTHER" id="PTHR30126">
    <property type="entry name" value="HTH-TYPE TRANSCRIPTIONAL REGULATOR"/>
    <property type="match status" value="1"/>
</dbReference>
<comment type="caution">
    <text evidence="6">The sequence shown here is derived from an EMBL/GenBank/DDBJ whole genome shotgun (WGS) entry which is preliminary data.</text>
</comment>
<dbReference type="Gene3D" id="1.10.10.10">
    <property type="entry name" value="Winged helix-like DNA-binding domain superfamily/Winged helix DNA-binding domain"/>
    <property type="match status" value="1"/>
</dbReference>
<dbReference type="Pfam" id="PF00126">
    <property type="entry name" value="HTH_1"/>
    <property type="match status" value="1"/>
</dbReference>
<accession>A0A6L5XWF0</accession>
<dbReference type="Gene3D" id="3.40.190.290">
    <property type="match status" value="1"/>
</dbReference>
<dbReference type="Pfam" id="PF03466">
    <property type="entry name" value="LysR_substrate"/>
    <property type="match status" value="1"/>
</dbReference>
<dbReference type="InterPro" id="IPR005119">
    <property type="entry name" value="LysR_subst-bd"/>
</dbReference>
<keyword evidence="4" id="KW-0804">Transcription</keyword>
<dbReference type="FunFam" id="1.10.10.10:FF:000001">
    <property type="entry name" value="LysR family transcriptional regulator"/>
    <property type="match status" value="1"/>
</dbReference>
<proteinExistence type="inferred from homology"/>
<reference evidence="6 7" key="1">
    <citation type="submission" date="2019-08" db="EMBL/GenBank/DDBJ databases">
        <title>In-depth cultivation of the pig gut microbiome towards novel bacterial diversity and tailored functional studies.</title>
        <authorList>
            <person name="Wylensek D."/>
            <person name="Hitch T.C.A."/>
            <person name="Clavel T."/>
        </authorList>
    </citation>
    <scope>NUCLEOTIDE SEQUENCE [LARGE SCALE GENOMIC DNA]</scope>
    <source>
        <strain evidence="6 7">WCA-693-APC-MOT-I</strain>
    </source>
</reference>
<keyword evidence="3" id="KW-0238">DNA-binding</keyword>
<name>A0A6L5XWF0_9FIRM</name>
<feature type="domain" description="HTH lysR-type" evidence="5">
    <location>
        <begin position="1"/>
        <end position="60"/>
    </location>
</feature>
<dbReference type="InterPro" id="IPR036390">
    <property type="entry name" value="WH_DNA-bd_sf"/>
</dbReference>
<evidence type="ECO:0000256" key="1">
    <source>
        <dbReference type="ARBA" id="ARBA00009437"/>
    </source>
</evidence>
<evidence type="ECO:0000256" key="4">
    <source>
        <dbReference type="ARBA" id="ARBA00023163"/>
    </source>
</evidence>
<gene>
    <name evidence="6" type="ORF">FYJ58_00395</name>
</gene>
<dbReference type="SUPFAM" id="SSF53850">
    <property type="entry name" value="Periplasmic binding protein-like II"/>
    <property type="match status" value="1"/>
</dbReference>
<dbReference type="InterPro" id="IPR000847">
    <property type="entry name" value="LysR_HTH_N"/>
</dbReference>
<dbReference type="GO" id="GO:0003700">
    <property type="term" value="F:DNA-binding transcription factor activity"/>
    <property type="evidence" value="ECO:0007669"/>
    <property type="project" value="InterPro"/>
</dbReference>
<evidence type="ECO:0000313" key="6">
    <source>
        <dbReference type="EMBL" id="MSS62353.1"/>
    </source>
</evidence>
<keyword evidence="7" id="KW-1185">Reference proteome</keyword>
<dbReference type="InterPro" id="IPR036388">
    <property type="entry name" value="WH-like_DNA-bd_sf"/>
</dbReference>
<protein>
    <submittedName>
        <fullName evidence="6">LysR family transcriptional regulator</fullName>
    </submittedName>
</protein>
<dbReference type="SUPFAM" id="SSF46785">
    <property type="entry name" value="Winged helix' DNA-binding domain"/>
    <property type="match status" value="1"/>
</dbReference>